<evidence type="ECO:0008006" key="3">
    <source>
        <dbReference type="Google" id="ProtNLM"/>
    </source>
</evidence>
<name>A0AAE1DIG8_9GAST</name>
<sequence>MESPAALRRQNDSGSGFYSQHVRTMLLRQCAIFVLLVYASAGYQAIDTMAIPQISQDESEYLDFAVKNVRAYFKDSKNDLPDRIELIGATARAVAGVRYEFFFLVASPKNKLSLCQASVWVRPWLTKNYITQLDDPVRCGLPESVVETLEELFNDLSNNFMYAKIIGEPAGITMEQDRSIKVVDVPLTNTTCAKHDVWSGAHCRVPDTAPTSYRCSARLTWRSNLWKISELEGKEFRTKIARPGINLSTRQMVETFSWKKNEP</sequence>
<accession>A0AAE1DIG8</accession>
<dbReference type="Proteomes" id="UP001283361">
    <property type="component" value="Unassembled WGS sequence"/>
</dbReference>
<organism evidence="1 2">
    <name type="scientific">Elysia crispata</name>
    <name type="common">lettuce slug</name>
    <dbReference type="NCBI Taxonomy" id="231223"/>
    <lineage>
        <taxon>Eukaryota</taxon>
        <taxon>Metazoa</taxon>
        <taxon>Spiralia</taxon>
        <taxon>Lophotrochozoa</taxon>
        <taxon>Mollusca</taxon>
        <taxon>Gastropoda</taxon>
        <taxon>Heterobranchia</taxon>
        <taxon>Euthyneura</taxon>
        <taxon>Panpulmonata</taxon>
        <taxon>Sacoglossa</taxon>
        <taxon>Placobranchoidea</taxon>
        <taxon>Plakobranchidae</taxon>
        <taxon>Elysia</taxon>
    </lineage>
</organism>
<protein>
    <recommendedName>
        <fullName evidence="3">Cystatin domain-containing protein</fullName>
    </recommendedName>
</protein>
<evidence type="ECO:0000313" key="2">
    <source>
        <dbReference type="Proteomes" id="UP001283361"/>
    </source>
</evidence>
<dbReference type="AlphaFoldDB" id="A0AAE1DIG8"/>
<gene>
    <name evidence="1" type="ORF">RRG08_035790</name>
</gene>
<proteinExistence type="predicted"/>
<dbReference type="EMBL" id="JAWDGP010003691">
    <property type="protein sequence ID" value="KAK3771737.1"/>
    <property type="molecule type" value="Genomic_DNA"/>
</dbReference>
<keyword evidence="2" id="KW-1185">Reference proteome</keyword>
<dbReference type="Gene3D" id="3.10.450.10">
    <property type="match status" value="1"/>
</dbReference>
<dbReference type="SUPFAM" id="SSF54403">
    <property type="entry name" value="Cystatin/monellin"/>
    <property type="match status" value="1"/>
</dbReference>
<dbReference type="InterPro" id="IPR046350">
    <property type="entry name" value="Cystatin_sf"/>
</dbReference>
<comment type="caution">
    <text evidence="1">The sequence shown here is derived from an EMBL/GenBank/DDBJ whole genome shotgun (WGS) entry which is preliminary data.</text>
</comment>
<evidence type="ECO:0000313" key="1">
    <source>
        <dbReference type="EMBL" id="KAK3771737.1"/>
    </source>
</evidence>
<reference evidence="1" key="1">
    <citation type="journal article" date="2023" name="G3 (Bethesda)">
        <title>A reference genome for the long-term kleptoplast-retaining sea slug Elysia crispata morphotype clarki.</title>
        <authorList>
            <person name="Eastman K.E."/>
            <person name="Pendleton A.L."/>
            <person name="Shaikh M.A."/>
            <person name="Suttiyut T."/>
            <person name="Ogas R."/>
            <person name="Tomko P."/>
            <person name="Gavelis G."/>
            <person name="Widhalm J.R."/>
            <person name="Wisecaver J.H."/>
        </authorList>
    </citation>
    <scope>NUCLEOTIDE SEQUENCE</scope>
    <source>
        <strain evidence="1">ECLA1</strain>
    </source>
</reference>